<gene>
    <name evidence="3" type="ORF">ACFFHU_22065</name>
</gene>
<keyword evidence="1" id="KW-0732">Signal</keyword>
<feature type="domain" description="Septum formation-related" evidence="2">
    <location>
        <begin position="46"/>
        <end position="271"/>
    </location>
</feature>
<evidence type="ECO:0000256" key="1">
    <source>
        <dbReference type="SAM" id="SignalP"/>
    </source>
</evidence>
<sequence>MRRYLAAVLAAAVLACTACQAPAGVDGDLTDDWAALPPAAAFVPRAGTCHPERGDADAEQQREVDCGQKHDTETVLAGTLAGPGVTATAPPAVGSPSLRAARSRCDHAANALLGADWHGGRLAMDLLLPSRAAWSRGARWYRCDLFETYSMGSDSGIPRPRRSRLAGALRPGSPLAHACFQSQRADGAPTALDAVPCAEPHDAEFAGVYTAPDRETRTGLTRSPGLVQDRCRGIIAHFAGATTREVTRRTGLIWKAPDEPEWRDGDRGVLCFLLTDRSLTRSLRDAGAAALPPG</sequence>
<reference evidence="3 4" key="1">
    <citation type="submission" date="2024-09" db="EMBL/GenBank/DDBJ databases">
        <authorList>
            <person name="Sun Q."/>
            <person name="Mori K."/>
        </authorList>
    </citation>
    <scope>NUCLEOTIDE SEQUENCE [LARGE SCALE GENOMIC DNA]</scope>
    <source>
        <strain evidence="3 4">TBRC 2205</strain>
    </source>
</reference>
<evidence type="ECO:0000259" key="2">
    <source>
        <dbReference type="Pfam" id="PF13845"/>
    </source>
</evidence>
<organism evidence="3 4">
    <name type="scientific">Plantactinospora siamensis</name>
    <dbReference type="NCBI Taxonomy" id="555372"/>
    <lineage>
        <taxon>Bacteria</taxon>
        <taxon>Bacillati</taxon>
        <taxon>Actinomycetota</taxon>
        <taxon>Actinomycetes</taxon>
        <taxon>Micromonosporales</taxon>
        <taxon>Micromonosporaceae</taxon>
        <taxon>Plantactinospora</taxon>
    </lineage>
</organism>
<protein>
    <submittedName>
        <fullName evidence="3">Septum formation family protein</fullName>
    </submittedName>
</protein>
<evidence type="ECO:0000313" key="4">
    <source>
        <dbReference type="Proteomes" id="UP001589894"/>
    </source>
</evidence>
<dbReference type="PROSITE" id="PS51257">
    <property type="entry name" value="PROKAR_LIPOPROTEIN"/>
    <property type="match status" value="1"/>
</dbReference>
<feature type="chain" id="PRO_5045376457" evidence="1">
    <location>
        <begin position="24"/>
        <end position="294"/>
    </location>
</feature>
<dbReference type="EMBL" id="JBHLUE010000017">
    <property type="protein sequence ID" value="MFC0566811.1"/>
    <property type="molecule type" value="Genomic_DNA"/>
</dbReference>
<dbReference type="InterPro" id="IPR026004">
    <property type="entry name" value="Septum_form"/>
</dbReference>
<feature type="signal peptide" evidence="1">
    <location>
        <begin position="1"/>
        <end position="23"/>
    </location>
</feature>
<name>A0ABV6P1K3_9ACTN</name>
<dbReference type="RefSeq" id="WP_377341781.1">
    <property type="nucleotide sequence ID" value="NZ_JBHLUE010000017.1"/>
</dbReference>
<accession>A0ABV6P1K3</accession>
<dbReference type="Pfam" id="PF13845">
    <property type="entry name" value="Septum_form"/>
    <property type="match status" value="1"/>
</dbReference>
<dbReference type="Proteomes" id="UP001589894">
    <property type="component" value="Unassembled WGS sequence"/>
</dbReference>
<evidence type="ECO:0000313" key="3">
    <source>
        <dbReference type="EMBL" id="MFC0566811.1"/>
    </source>
</evidence>
<keyword evidence="4" id="KW-1185">Reference proteome</keyword>
<proteinExistence type="predicted"/>
<comment type="caution">
    <text evidence="3">The sequence shown here is derived from an EMBL/GenBank/DDBJ whole genome shotgun (WGS) entry which is preliminary data.</text>
</comment>